<feature type="domain" description="DUF4422" evidence="1">
    <location>
        <begin position="22"/>
        <end position="245"/>
    </location>
</feature>
<dbReference type="OrthoDB" id="3183633at2"/>
<dbReference type="Pfam" id="PF14393">
    <property type="entry name" value="DUF4422"/>
    <property type="match status" value="1"/>
</dbReference>
<organism evidence="2 3">
    <name type="scientific">Bifidobacterium thermacidophilum subsp. thermacidophilum</name>
    <dbReference type="NCBI Taxonomy" id="79262"/>
    <lineage>
        <taxon>Bacteria</taxon>
        <taxon>Bacillati</taxon>
        <taxon>Actinomycetota</taxon>
        <taxon>Actinomycetes</taxon>
        <taxon>Bifidobacteriales</taxon>
        <taxon>Bifidobacteriaceae</taxon>
        <taxon>Bifidobacterium</taxon>
    </lineage>
</organism>
<dbReference type="RefSeq" id="WP_029576918.1">
    <property type="nucleotide sequence ID" value="NZ_JGZT01000007.1"/>
</dbReference>
<dbReference type="EMBL" id="JGZT01000007">
    <property type="protein sequence ID" value="KFJ02251.1"/>
    <property type="molecule type" value="Genomic_DNA"/>
</dbReference>
<sequence>MFSVSQHGEPSQILQGNQHICIAVAAHKNYRMPEDDMYLPVQVGKDLHPDVNLGKRFSADNSGDNISSLNCYYSELTALYWIWKNNTAPYRGLVHYRRHFETTDALTRVMHRNRFDKIIREPEVAELLADTDIILPHIRNYYIETVYSHYAHTFPVEQLDVTKDIIKESVPEYLPAFDAVMKNTKAHMFNMLIMKHDKLDEYCSWLFPILFELQHRIDPSQYDAFNARYPGRISEMLLDVWINTNGYSYRELPIISTEPVNWAKKGTSFLAAKFTGKKYSKSF</sequence>
<gene>
    <name evidence="2" type="ORF">THER5_0427</name>
</gene>
<comment type="caution">
    <text evidence="2">The sequence shown here is derived from an EMBL/GenBank/DDBJ whole genome shotgun (WGS) entry which is preliminary data.</text>
</comment>
<accession>A0A087E3A0</accession>
<evidence type="ECO:0000313" key="3">
    <source>
        <dbReference type="Proteomes" id="UP000029003"/>
    </source>
</evidence>
<dbReference type="AlphaFoldDB" id="A0A087E3A0"/>
<proteinExistence type="predicted"/>
<name>A0A087E3A0_9BIFI</name>
<dbReference type="Proteomes" id="UP000029003">
    <property type="component" value="Unassembled WGS sequence"/>
</dbReference>
<dbReference type="InterPro" id="IPR025536">
    <property type="entry name" value="DUF4422"/>
</dbReference>
<reference evidence="2 3" key="1">
    <citation type="submission" date="2014-03" db="EMBL/GenBank/DDBJ databases">
        <title>Genomics of Bifidobacteria.</title>
        <authorList>
            <person name="Ventura M."/>
            <person name="Milani C."/>
            <person name="Lugli G.A."/>
        </authorList>
    </citation>
    <scope>NUCLEOTIDE SEQUENCE [LARGE SCALE GENOMIC DNA]</scope>
    <source>
        <strain evidence="2 3">LMG 21395</strain>
    </source>
</reference>
<evidence type="ECO:0000259" key="1">
    <source>
        <dbReference type="Pfam" id="PF14393"/>
    </source>
</evidence>
<evidence type="ECO:0000313" key="2">
    <source>
        <dbReference type="EMBL" id="KFJ02251.1"/>
    </source>
</evidence>
<protein>
    <submittedName>
        <fullName evidence="2">Capsular biosynthesis protein</fullName>
    </submittedName>
</protein>